<evidence type="ECO:0000256" key="1">
    <source>
        <dbReference type="ARBA" id="ARBA00001946"/>
    </source>
</evidence>
<dbReference type="RefSeq" id="WP_077542804.1">
    <property type="nucleotide sequence ID" value="NZ_MLHN01000017.1"/>
</dbReference>
<dbReference type="GO" id="GO:0000287">
    <property type="term" value="F:magnesium ion binding"/>
    <property type="evidence" value="ECO:0007669"/>
    <property type="project" value="InterPro"/>
</dbReference>
<protein>
    <recommendedName>
        <fullName evidence="3 15">Crossover junction endodeoxyribonuclease rusA</fullName>
        <ecNumber evidence="14 15">3.1.21.10</ecNumber>
    </recommendedName>
</protein>
<keyword evidence="9" id="KW-0460">Magnesium</keyword>
<dbReference type="EC" id="3.1.21.10" evidence="14 15"/>
<accession>A0A1V3J2I9</accession>
<dbReference type="EMBL" id="MLHN01000017">
    <property type="protein sequence ID" value="OOF49288.1"/>
    <property type="molecule type" value="Genomic_DNA"/>
</dbReference>
<keyword evidence="8 15" id="KW-0378">Hydrolase</keyword>
<keyword evidence="10" id="KW-0233">DNA recombination</keyword>
<dbReference type="Gene3D" id="3.30.1330.70">
    <property type="entry name" value="Holliday junction resolvase RusA"/>
    <property type="match status" value="1"/>
</dbReference>
<keyword evidence="7 15" id="KW-0227">DNA damage</keyword>
<dbReference type="GO" id="GO:0008821">
    <property type="term" value="F:crossover junction DNA endonuclease activity"/>
    <property type="evidence" value="ECO:0007669"/>
    <property type="project" value="UniProtKB-EC"/>
</dbReference>
<evidence type="ECO:0000256" key="6">
    <source>
        <dbReference type="ARBA" id="ARBA00022759"/>
    </source>
</evidence>
<evidence type="ECO:0000256" key="2">
    <source>
        <dbReference type="ARBA" id="ARBA00011738"/>
    </source>
</evidence>
<evidence type="ECO:0000256" key="9">
    <source>
        <dbReference type="ARBA" id="ARBA00022842"/>
    </source>
</evidence>
<dbReference type="GO" id="GO:0006310">
    <property type="term" value="P:DNA recombination"/>
    <property type="evidence" value="ECO:0007669"/>
    <property type="project" value="UniProtKB-KW"/>
</dbReference>
<keyword evidence="6 15" id="KW-0255">Endonuclease</keyword>
<evidence type="ECO:0000256" key="3">
    <source>
        <dbReference type="ARBA" id="ARBA00014885"/>
    </source>
</evidence>
<organism evidence="16 17">
    <name type="scientific">Rodentibacter genomosp. 1</name>
    <dbReference type="NCBI Taxonomy" id="1908264"/>
    <lineage>
        <taxon>Bacteria</taxon>
        <taxon>Pseudomonadati</taxon>
        <taxon>Pseudomonadota</taxon>
        <taxon>Gammaproteobacteria</taxon>
        <taxon>Pasteurellales</taxon>
        <taxon>Pasteurellaceae</taxon>
        <taxon>Rodentibacter</taxon>
    </lineage>
</organism>
<evidence type="ECO:0000256" key="7">
    <source>
        <dbReference type="ARBA" id="ARBA00022763"/>
    </source>
</evidence>
<keyword evidence="17" id="KW-1185">Reference proteome</keyword>
<evidence type="ECO:0000256" key="15">
    <source>
        <dbReference type="PIRNR" id="PIRNR001007"/>
    </source>
</evidence>
<dbReference type="GO" id="GO:0006281">
    <property type="term" value="P:DNA repair"/>
    <property type="evidence" value="ECO:0007669"/>
    <property type="project" value="UniProtKB-KW"/>
</dbReference>
<keyword evidence="5" id="KW-0479">Metal-binding</keyword>
<keyword evidence="11 15" id="KW-0234">DNA repair</keyword>
<evidence type="ECO:0000313" key="17">
    <source>
        <dbReference type="Proteomes" id="UP000188481"/>
    </source>
</evidence>
<dbReference type="STRING" id="1908264.BKK54_09155"/>
<dbReference type="Proteomes" id="UP000188481">
    <property type="component" value="Unassembled WGS sequence"/>
</dbReference>
<dbReference type="InterPro" id="IPR008822">
    <property type="entry name" value="Endonuclease_RusA-like"/>
</dbReference>
<comment type="catalytic activity">
    <reaction evidence="13 15">
        <text>Endonucleolytic cleavage at a junction such as a reciprocal single-stranded crossover between two homologous DNA duplexes (Holliday junction).</text>
        <dbReference type="EC" id="3.1.21.10"/>
    </reaction>
</comment>
<comment type="cofactor">
    <cofactor evidence="1">
        <name>Mg(2+)</name>
        <dbReference type="ChEBI" id="CHEBI:18420"/>
    </cofactor>
</comment>
<dbReference type="InterPro" id="IPR036614">
    <property type="entry name" value="RusA-like_sf"/>
</dbReference>
<dbReference type="SUPFAM" id="SSF103084">
    <property type="entry name" value="Holliday junction resolvase RusA"/>
    <property type="match status" value="1"/>
</dbReference>
<evidence type="ECO:0000256" key="8">
    <source>
        <dbReference type="ARBA" id="ARBA00022801"/>
    </source>
</evidence>
<dbReference type="AlphaFoldDB" id="A0A1V3J2I9"/>
<evidence type="ECO:0000256" key="4">
    <source>
        <dbReference type="ARBA" id="ARBA00022722"/>
    </source>
</evidence>
<keyword evidence="4 15" id="KW-0540">Nuclease</keyword>
<dbReference type="Pfam" id="PF05866">
    <property type="entry name" value="RusA"/>
    <property type="match status" value="1"/>
</dbReference>
<evidence type="ECO:0000256" key="5">
    <source>
        <dbReference type="ARBA" id="ARBA00022723"/>
    </source>
</evidence>
<gene>
    <name evidence="16" type="ORF">BKK54_09155</name>
</gene>
<comment type="similarity">
    <text evidence="15">Belongs to the rusA family.</text>
</comment>
<dbReference type="InterPro" id="IPR016281">
    <property type="entry name" value="Endonuclease_RusA"/>
</dbReference>
<sequence length="119" mass="14017">MTALTLELPYPPSVNHYWRHTRRGVHYISDEGKKYRDKVFLTCMGYLPFKKPVSISVEVYFPDKRKRDLDNLGKVLLDSLVQAKIIEDDCWQSVPELKWKAMGVEKCGRIVVRFEELEQ</sequence>
<evidence type="ECO:0000256" key="11">
    <source>
        <dbReference type="ARBA" id="ARBA00023204"/>
    </source>
</evidence>
<name>A0A1V3J2I9_9PAST</name>
<evidence type="ECO:0000256" key="14">
    <source>
        <dbReference type="ARBA" id="ARBA00029488"/>
    </source>
</evidence>
<evidence type="ECO:0000313" key="16">
    <source>
        <dbReference type="EMBL" id="OOF49288.1"/>
    </source>
</evidence>
<comment type="subunit">
    <text evidence="2">Homodimer.</text>
</comment>
<proteinExistence type="inferred from homology"/>
<reference evidence="16 17" key="1">
    <citation type="submission" date="2016-10" db="EMBL/GenBank/DDBJ databases">
        <title>Rodentibacter gen. nov. and new species.</title>
        <authorList>
            <person name="Christensen H."/>
        </authorList>
    </citation>
    <scope>NUCLEOTIDE SEQUENCE [LARGE SCALE GENOMIC DNA]</scope>
    <source>
        <strain evidence="17">ppn416</strain>
    </source>
</reference>
<comment type="function">
    <text evidence="15">Endonuclease that resolves Holliday junction intermediates made during homologous genetic recombination and DNA repair. Exhibits sequence and structure-selective cleavage of four-way DNA junctions, where it introduces symmetrical nicks in two strands of the same polarity at the 5' side of dinucleotides. Corrects the defects in genetic recombination and DNA repair associated with inactivation of ruvAB or ruvC.</text>
</comment>
<evidence type="ECO:0000256" key="13">
    <source>
        <dbReference type="ARBA" id="ARBA00029354"/>
    </source>
</evidence>
<dbReference type="PIRSF" id="PIRSF001007">
    <property type="entry name" value="RusA"/>
    <property type="match status" value="1"/>
</dbReference>
<comment type="caution">
    <text evidence="16">The sequence shown here is derived from an EMBL/GenBank/DDBJ whole genome shotgun (WGS) entry which is preliminary data.</text>
</comment>
<comment type="function">
    <text evidence="12">Endonuclease that resolves Holliday junction intermediates made during homologous genetic recombination and DNA repair. Exhibits sequence and structure-selective cleavage of four-way DNA junctions, where it introduces symmetrical nicks in two strands of the same polarity at the 5' side of CC dinucleotides. Corrects the defects in genetic recombination and DNA repair associated with inactivation of RuvAB or RuvC.</text>
</comment>
<evidence type="ECO:0000256" key="12">
    <source>
        <dbReference type="ARBA" id="ARBA00024745"/>
    </source>
</evidence>
<evidence type="ECO:0000256" key="10">
    <source>
        <dbReference type="ARBA" id="ARBA00023172"/>
    </source>
</evidence>